<keyword evidence="3" id="KW-1185">Reference proteome</keyword>
<dbReference type="EMBL" id="NESQ01000163">
    <property type="protein sequence ID" value="PUU77103.1"/>
    <property type="molecule type" value="Genomic_DNA"/>
</dbReference>
<evidence type="ECO:0000313" key="3">
    <source>
        <dbReference type="Proteomes" id="UP000244722"/>
    </source>
</evidence>
<evidence type="ECO:0000313" key="2">
    <source>
        <dbReference type="EMBL" id="PUU77103.1"/>
    </source>
</evidence>
<feature type="region of interest" description="Disordered" evidence="1">
    <location>
        <begin position="1"/>
        <end position="45"/>
    </location>
</feature>
<protein>
    <submittedName>
        <fullName evidence="2">Uncharacterized protein</fullName>
    </submittedName>
</protein>
<organism evidence="2 3">
    <name type="scientific">Tuber borchii</name>
    <name type="common">White truffle</name>
    <dbReference type="NCBI Taxonomy" id="42251"/>
    <lineage>
        <taxon>Eukaryota</taxon>
        <taxon>Fungi</taxon>
        <taxon>Dikarya</taxon>
        <taxon>Ascomycota</taxon>
        <taxon>Pezizomycotina</taxon>
        <taxon>Pezizomycetes</taxon>
        <taxon>Pezizales</taxon>
        <taxon>Tuberaceae</taxon>
        <taxon>Tuber</taxon>
    </lineage>
</organism>
<proteinExistence type="predicted"/>
<evidence type="ECO:0000256" key="1">
    <source>
        <dbReference type="SAM" id="MobiDB-lite"/>
    </source>
</evidence>
<reference evidence="2 3" key="1">
    <citation type="submission" date="2017-04" db="EMBL/GenBank/DDBJ databases">
        <title>Draft genome sequence of Tuber borchii Vittad., a whitish edible truffle.</title>
        <authorList>
            <consortium name="DOE Joint Genome Institute"/>
            <person name="Murat C."/>
            <person name="Kuo A."/>
            <person name="Barry K.W."/>
            <person name="Clum A."/>
            <person name="Dockter R.B."/>
            <person name="Fauchery L."/>
            <person name="Iotti M."/>
            <person name="Kohler A."/>
            <person name="Labutti K."/>
            <person name="Lindquist E.A."/>
            <person name="Lipzen A."/>
            <person name="Ohm R.A."/>
            <person name="Wang M."/>
            <person name="Grigoriev I.V."/>
            <person name="Zambonelli A."/>
            <person name="Martin F.M."/>
        </authorList>
    </citation>
    <scope>NUCLEOTIDE SEQUENCE [LARGE SCALE GENOMIC DNA]</scope>
    <source>
        <strain evidence="2 3">Tbo3840</strain>
    </source>
</reference>
<name>A0A2T6ZNP6_TUBBO</name>
<comment type="caution">
    <text evidence="2">The sequence shown here is derived from an EMBL/GenBank/DDBJ whole genome shotgun (WGS) entry which is preliminary data.</text>
</comment>
<accession>A0A2T6ZNP6</accession>
<dbReference type="AlphaFoldDB" id="A0A2T6ZNP6"/>
<sequence>MHKMSTLSSPSVIKNSHSFHRREKYGGRGEYKRKTRKTRKTSVERQKERIHVYFHTSLEHMTCFRPDPGQHASHSIMRCHRPLHVLLRFLSPAPRQSTVLQEKKKRPKNASFFIFPLTSKTFFKKKPFASGRRKRGGAMVGAVGLSGWALTWVRANM</sequence>
<dbReference type="Proteomes" id="UP000244722">
    <property type="component" value="Unassembled WGS sequence"/>
</dbReference>
<gene>
    <name evidence="2" type="ORF">B9Z19DRAFT_1086904</name>
</gene>
<feature type="compositionally biased region" description="Polar residues" evidence="1">
    <location>
        <begin position="1"/>
        <end position="16"/>
    </location>
</feature>